<dbReference type="SUPFAM" id="SSF56935">
    <property type="entry name" value="Porins"/>
    <property type="match status" value="1"/>
</dbReference>
<evidence type="ECO:0000313" key="15">
    <source>
        <dbReference type="Proteomes" id="UP000238322"/>
    </source>
</evidence>
<evidence type="ECO:0000256" key="9">
    <source>
        <dbReference type="ARBA" id="ARBA00023237"/>
    </source>
</evidence>
<evidence type="ECO:0000256" key="8">
    <source>
        <dbReference type="ARBA" id="ARBA00023136"/>
    </source>
</evidence>
<dbReference type="InterPro" id="IPR037066">
    <property type="entry name" value="Plug_dom_sf"/>
</dbReference>
<evidence type="ECO:0000313" key="14">
    <source>
        <dbReference type="EMBL" id="PQO40463.1"/>
    </source>
</evidence>
<keyword evidence="8 10" id="KW-0472">Membrane</keyword>
<dbReference type="Gene3D" id="2.170.130.10">
    <property type="entry name" value="TonB-dependent receptor, plug domain"/>
    <property type="match status" value="1"/>
</dbReference>
<keyword evidence="5" id="KW-0732">Signal</keyword>
<keyword evidence="3 10" id="KW-1134">Transmembrane beta strand</keyword>
<keyword evidence="9 10" id="KW-0998">Cell outer membrane</keyword>
<name>A0A2S8G7R9_9BACT</name>
<dbReference type="GO" id="GO:0006811">
    <property type="term" value="P:monoatomic ion transport"/>
    <property type="evidence" value="ECO:0007669"/>
    <property type="project" value="UniProtKB-KW"/>
</dbReference>
<dbReference type="PROSITE" id="PS52016">
    <property type="entry name" value="TONB_DEPENDENT_REC_3"/>
    <property type="match status" value="1"/>
</dbReference>
<evidence type="ECO:0000256" key="6">
    <source>
        <dbReference type="ARBA" id="ARBA00023065"/>
    </source>
</evidence>
<evidence type="ECO:0008006" key="16">
    <source>
        <dbReference type="Google" id="ProtNLM"/>
    </source>
</evidence>
<feature type="domain" description="TonB-dependent receptor plug" evidence="13">
    <location>
        <begin position="116"/>
        <end position="223"/>
    </location>
</feature>
<dbReference type="Gene3D" id="2.40.170.20">
    <property type="entry name" value="TonB-dependent receptor, beta-barrel domain"/>
    <property type="match status" value="1"/>
</dbReference>
<evidence type="ECO:0000256" key="11">
    <source>
        <dbReference type="RuleBase" id="RU003357"/>
    </source>
</evidence>
<dbReference type="InterPro" id="IPR039426">
    <property type="entry name" value="TonB-dep_rcpt-like"/>
</dbReference>
<evidence type="ECO:0000256" key="1">
    <source>
        <dbReference type="ARBA" id="ARBA00004571"/>
    </source>
</evidence>
<dbReference type="EMBL" id="PUHY01000001">
    <property type="protein sequence ID" value="PQO40463.1"/>
    <property type="molecule type" value="Genomic_DNA"/>
</dbReference>
<keyword evidence="7 11" id="KW-0798">TonB box</keyword>
<keyword evidence="2 10" id="KW-0813">Transport</keyword>
<dbReference type="GO" id="GO:0009279">
    <property type="term" value="C:cell outer membrane"/>
    <property type="evidence" value="ECO:0007669"/>
    <property type="project" value="UniProtKB-SubCell"/>
</dbReference>
<sequence length="689" mass="76372">MRFHEGWKGKRVKSLFGSSPLWWGSLCLLGLAWFAAPLFAQDDLIAVQPVVLPEEATQPNGEPAAEVPDIPSLDVGRLPPVVVEGNTSRGDSQRDYDATFSNAEVMTPNYMPTEERKFGGTVQVISREQIEKSDSFTVGQLLARQPGVDVVNSGGPGGASSIFLRGANSQHTKVLIDGSPVNDPSSPSRGFDAANLTLDNVERIEILQGPQSLLYGSEAIGGVVNILTKRGQGPMSGSLSAQGGVFGTHREGGYIQGQSGAFDYSFSGSWLDTQSYSAALTGTERDPFSVGALAGAFGVQLTENTEFVYRLRYTDARAHIDDASFSIGQPPTDDPTRLNLTNNLVQRFEINNTMLDGNIINMFAYDDIDYNRSDRDDVFPSEFTGKTRQFTYLGTAILWPDHDFSVGVQHWDESATTEYPPSPSSQASQYQTGIFFQDQLSLGDRLHLTGGVRWDDHSVTGGHSTYRTTAAYELRETNTRLRGSLGTGYRAPSLSENILPFGNPNLRPERSTGWEYGFDQSLFHDRVVLGATYFRNDYIDLILFDSNTYTLLNIGQARSHGVELTADWYASERWTVWGSFTHTDTFDNETGLQLVRRPRDKGTFSITRKFGACGSITFAARMIGRRIDARDGSVLLAQYNVLDVYGDHWIRPNMRWFYRIDNLFNAQYQEVTGYATSDAAIYSGLEWRF</sequence>
<reference evidence="14 15" key="1">
    <citation type="submission" date="2018-02" db="EMBL/GenBank/DDBJ databases">
        <title>Comparative genomes isolates from brazilian mangrove.</title>
        <authorList>
            <person name="Araujo J.E."/>
            <person name="Taketani R.G."/>
            <person name="Silva M.C.P."/>
            <person name="Loureco M.V."/>
            <person name="Andreote F.D."/>
        </authorList>
    </citation>
    <scope>NUCLEOTIDE SEQUENCE [LARGE SCALE GENOMIC DNA]</scope>
    <source>
        <strain evidence="14 15">Hex-1 MGV</strain>
    </source>
</reference>
<dbReference type="Pfam" id="PF00593">
    <property type="entry name" value="TonB_dep_Rec_b-barrel"/>
    <property type="match status" value="1"/>
</dbReference>
<keyword evidence="6" id="KW-0406">Ion transport</keyword>
<comment type="similarity">
    <text evidence="10 11">Belongs to the TonB-dependent receptor family.</text>
</comment>
<evidence type="ECO:0000256" key="5">
    <source>
        <dbReference type="ARBA" id="ARBA00022729"/>
    </source>
</evidence>
<comment type="subcellular location">
    <subcellularLocation>
        <location evidence="1 10">Cell outer membrane</location>
        <topology evidence="1 10">Multi-pass membrane protein</topology>
    </subcellularLocation>
</comment>
<evidence type="ECO:0000259" key="13">
    <source>
        <dbReference type="Pfam" id="PF07715"/>
    </source>
</evidence>
<protein>
    <recommendedName>
        <fullName evidence="16">TonB-dependent receptor</fullName>
    </recommendedName>
</protein>
<dbReference type="Pfam" id="PF07715">
    <property type="entry name" value="Plug"/>
    <property type="match status" value="1"/>
</dbReference>
<gene>
    <name evidence="14" type="ORF">C5Y83_00555</name>
</gene>
<evidence type="ECO:0000256" key="7">
    <source>
        <dbReference type="ARBA" id="ARBA00023077"/>
    </source>
</evidence>
<evidence type="ECO:0000256" key="3">
    <source>
        <dbReference type="ARBA" id="ARBA00022452"/>
    </source>
</evidence>
<feature type="domain" description="TonB-dependent receptor-like beta-barrel" evidence="12">
    <location>
        <begin position="258"/>
        <end position="663"/>
    </location>
</feature>
<keyword evidence="4 10" id="KW-0812">Transmembrane</keyword>
<dbReference type="CDD" id="cd01347">
    <property type="entry name" value="ligand_gated_channel"/>
    <property type="match status" value="1"/>
</dbReference>
<evidence type="ECO:0000256" key="2">
    <source>
        <dbReference type="ARBA" id="ARBA00022448"/>
    </source>
</evidence>
<comment type="caution">
    <text evidence="14">The sequence shown here is derived from an EMBL/GenBank/DDBJ whole genome shotgun (WGS) entry which is preliminary data.</text>
</comment>
<dbReference type="Proteomes" id="UP000238322">
    <property type="component" value="Unassembled WGS sequence"/>
</dbReference>
<organism evidence="14 15">
    <name type="scientific">Blastopirellula marina</name>
    <dbReference type="NCBI Taxonomy" id="124"/>
    <lineage>
        <taxon>Bacteria</taxon>
        <taxon>Pseudomonadati</taxon>
        <taxon>Planctomycetota</taxon>
        <taxon>Planctomycetia</taxon>
        <taxon>Pirellulales</taxon>
        <taxon>Pirellulaceae</taxon>
        <taxon>Blastopirellula</taxon>
    </lineage>
</organism>
<dbReference type="InterPro" id="IPR012910">
    <property type="entry name" value="Plug_dom"/>
</dbReference>
<dbReference type="PANTHER" id="PTHR30069:SF53">
    <property type="entry name" value="COLICIN I RECEPTOR-RELATED"/>
    <property type="match status" value="1"/>
</dbReference>
<accession>A0A2S8G7R9</accession>
<proteinExistence type="inferred from homology"/>
<dbReference type="GO" id="GO:0015889">
    <property type="term" value="P:cobalamin transport"/>
    <property type="evidence" value="ECO:0007669"/>
    <property type="project" value="TreeGrafter"/>
</dbReference>
<dbReference type="AlphaFoldDB" id="A0A2S8G7R9"/>
<dbReference type="InterPro" id="IPR000531">
    <property type="entry name" value="Beta-barrel_TonB"/>
</dbReference>
<evidence type="ECO:0000256" key="4">
    <source>
        <dbReference type="ARBA" id="ARBA00022692"/>
    </source>
</evidence>
<evidence type="ECO:0000259" key="12">
    <source>
        <dbReference type="Pfam" id="PF00593"/>
    </source>
</evidence>
<evidence type="ECO:0000256" key="10">
    <source>
        <dbReference type="PROSITE-ProRule" id="PRU01360"/>
    </source>
</evidence>
<dbReference type="InterPro" id="IPR036942">
    <property type="entry name" value="Beta-barrel_TonB_sf"/>
</dbReference>
<dbReference type="PANTHER" id="PTHR30069">
    <property type="entry name" value="TONB-DEPENDENT OUTER MEMBRANE RECEPTOR"/>
    <property type="match status" value="1"/>
</dbReference>